<proteinExistence type="inferred from homology"/>
<dbReference type="SMART" id="SM00369">
    <property type="entry name" value="LRR_TYP"/>
    <property type="match status" value="4"/>
</dbReference>
<organism evidence="13 14">
    <name type="scientific">Zingiber officinale</name>
    <name type="common">Ginger</name>
    <name type="synonym">Amomum zingiber</name>
    <dbReference type="NCBI Taxonomy" id="94328"/>
    <lineage>
        <taxon>Eukaryota</taxon>
        <taxon>Viridiplantae</taxon>
        <taxon>Streptophyta</taxon>
        <taxon>Embryophyta</taxon>
        <taxon>Tracheophyta</taxon>
        <taxon>Spermatophyta</taxon>
        <taxon>Magnoliopsida</taxon>
        <taxon>Liliopsida</taxon>
        <taxon>Zingiberales</taxon>
        <taxon>Zingiberaceae</taxon>
        <taxon>Zingiber</taxon>
    </lineage>
</organism>
<dbReference type="PANTHER" id="PTHR48063:SF90">
    <property type="entry name" value="OS11G0565920 PROTEIN"/>
    <property type="match status" value="1"/>
</dbReference>
<dbReference type="FunFam" id="3.80.10.10:FF:000041">
    <property type="entry name" value="LRR receptor-like serine/threonine-protein kinase ERECTA"/>
    <property type="match status" value="1"/>
</dbReference>
<evidence type="ECO:0000256" key="3">
    <source>
        <dbReference type="ARBA" id="ARBA00022475"/>
    </source>
</evidence>
<evidence type="ECO:0000256" key="6">
    <source>
        <dbReference type="ARBA" id="ARBA00022729"/>
    </source>
</evidence>
<dbReference type="InterPro" id="IPR001611">
    <property type="entry name" value="Leu-rich_rpt"/>
</dbReference>
<keyword evidence="5 11" id="KW-0812">Transmembrane</keyword>
<evidence type="ECO:0000256" key="10">
    <source>
        <dbReference type="ARBA" id="ARBA00023180"/>
    </source>
</evidence>
<gene>
    <name evidence="13" type="ORF">ZIOFF_052558</name>
</gene>
<evidence type="ECO:0000256" key="5">
    <source>
        <dbReference type="ARBA" id="ARBA00022692"/>
    </source>
</evidence>
<comment type="similarity">
    <text evidence="2">Belongs to the RLP family.</text>
</comment>
<comment type="subcellular location">
    <subcellularLocation>
        <location evidence="1">Cell membrane</location>
        <topology evidence="1">Single-pass type I membrane protein</topology>
    </subcellularLocation>
</comment>
<dbReference type="Gene3D" id="3.80.10.10">
    <property type="entry name" value="Ribonuclease Inhibitor"/>
    <property type="match status" value="2"/>
</dbReference>
<keyword evidence="4" id="KW-0433">Leucine-rich repeat</keyword>
<dbReference type="InterPro" id="IPR046956">
    <property type="entry name" value="RLP23-like"/>
</dbReference>
<keyword evidence="3" id="KW-1003">Cell membrane</keyword>
<dbReference type="PROSITE" id="PS51450">
    <property type="entry name" value="LRR"/>
    <property type="match status" value="1"/>
</dbReference>
<dbReference type="PANTHER" id="PTHR48063">
    <property type="entry name" value="LRR RECEPTOR-LIKE KINASE"/>
    <property type="match status" value="1"/>
</dbReference>
<protein>
    <recommendedName>
        <fullName evidence="12">Leucine-rich repeat-containing N-terminal plant-type domain-containing protein</fullName>
    </recommendedName>
</protein>
<dbReference type="Proteomes" id="UP000734854">
    <property type="component" value="Unassembled WGS sequence"/>
</dbReference>
<dbReference type="InterPro" id="IPR032675">
    <property type="entry name" value="LRR_dom_sf"/>
</dbReference>
<dbReference type="Pfam" id="PF08263">
    <property type="entry name" value="LRRNT_2"/>
    <property type="match status" value="1"/>
</dbReference>
<feature type="domain" description="Leucine-rich repeat-containing N-terminal plant-type" evidence="12">
    <location>
        <begin position="56"/>
        <end position="93"/>
    </location>
</feature>
<evidence type="ECO:0000256" key="2">
    <source>
        <dbReference type="ARBA" id="ARBA00009592"/>
    </source>
</evidence>
<reference evidence="13 14" key="1">
    <citation type="submission" date="2020-08" db="EMBL/GenBank/DDBJ databases">
        <title>Plant Genome Project.</title>
        <authorList>
            <person name="Zhang R.-G."/>
        </authorList>
    </citation>
    <scope>NUCLEOTIDE SEQUENCE [LARGE SCALE GENOMIC DNA]</scope>
    <source>
        <tissue evidence="13">Rhizome</tissue>
    </source>
</reference>
<keyword evidence="8 11" id="KW-1133">Transmembrane helix</keyword>
<evidence type="ECO:0000313" key="14">
    <source>
        <dbReference type="Proteomes" id="UP000734854"/>
    </source>
</evidence>
<evidence type="ECO:0000256" key="1">
    <source>
        <dbReference type="ARBA" id="ARBA00004251"/>
    </source>
</evidence>
<dbReference type="Pfam" id="PF00560">
    <property type="entry name" value="LRR_1"/>
    <property type="match status" value="4"/>
</dbReference>
<evidence type="ECO:0000256" key="4">
    <source>
        <dbReference type="ARBA" id="ARBA00022614"/>
    </source>
</evidence>
<keyword evidence="7" id="KW-0677">Repeat</keyword>
<dbReference type="InterPro" id="IPR003591">
    <property type="entry name" value="Leu-rich_rpt_typical-subtyp"/>
</dbReference>
<accession>A0A8J5KUB4</accession>
<evidence type="ECO:0000256" key="7">
    <source>
        <dbReference type="ARBA" id="ARBA00022737"/>
    </source>
</evidence>
<feature type="transmembrane region" description="Helical" evidence="11">
    <location>
        <begin position="478"/>
        <end position="501"/>
    </location>
</feature>
<dbReference type="EMBL" id="JACMSC010000014">
    <property type="protein sequence ID" value="KAG6491222.1"/>
    <property type="molecule type" value="Genomic_DNA"/>
</dbReference>
<keyword evidence="9 11" id="KW-0472">Membrane</keyword>
<dbReference type="InterPro" id="IPR013210">
    <property type="entry name" value="LRR_N_plant-typ"/>
</dbReference>
<dbReference type="FunFam" id="3.80.10.10:FF:000111">
    <property type="entry name" value="LRR receptor-like serine/threonine-protein kinase ERECTA"/>
    <property type="match status" value="1"/>
</dbReference>
<keyword evidence="6" id="KW-0732">Signal</keyword>
<evidence type="ECO:0000256" key="8">
    <source>
        <dbReference type="ARBA" id="ARBA00022989"/>
    </source>
</evidence>
<evidence type="ECO:0000256" key="9">
    <source>
        <dbReference type="ARBA" id="ARBA00023136"/>
    </source>
</evidence>
<dbReference type="SUPFAM" id="SSF52058">
    <property type="entry name" value="L domain-like"/>
    <property type="match status" value="1"/>
</dbReference>
<sequence length="534" mass="60003">MATAWRSRLRFREPWPLHHPYRCCYYLRLALLSSLAFLLMDVAGVEGRVSSEGCLQRERDALLLYKAAIKDPSGRLSSWRAQVDCCAWTGVVCHNTTGSVRVAELNLQNPYACQGNNLWETALRGELLHPSLLSLTHLRNLSLSCNDFEGTQIPPLVGSLHKLGEIPECWQEGSLLKYINLESNMLVGEIPSSLSNLIELKFLHLNNNNLQGHLPSSLQKCTQLLVVDLGDNKFSGNIPSCIGKNWLNLRILRLSSNTFNGNIDPQLGYLKEIIDFANNKLSGSISCSFGNFSTMILTSDKQLPSFEVLEMWDTYPIYSRSESITLITKGDQLTFSSILYLVKSIDLSNNELIDEIPEEFGYLAGLHTLNLSRNYFKDKIPDSIGKMSSLETLDLSFNNLSGAIPQSLSQLNALNDLNLSYNNLSGSIPSGNQLQTLDYASIYIGNPYLCGDLVNKSCFHGNNTNAISKKHAMLSPMLSIYLSSTLGYFIGLWSVFILLLFKKKWRYSYFKKVDKIYDKVYVTIKIRLNRIVIG</sequence>
<evidence type="ECO:0000313" key="13">
    <source>
        <dbReference type="EMBL" id="KAG6491222.1"/>
    </source>
</evidence>
<dbReference type="GO" id="GO:0005886">
    <property type="term" value="C:plasma membrane"/>
    <property type="evidence" value="ECO:0007669"/>
    <property type="project" value="UniProtKB-SubCell"/>
</dbReference>
<evidence type="ECO:0000256" key="11">
    <source>
        <dbReference type="SAM" id="Phobius"/>
    </source>
</evidence>
<comment type="caution">
    <text evidence="13">The sequence shown here is derived from an EMBL/GenBank/DDBJ whole genome shotgun (WGS) entry which is preliminary data.</text>
</comment>
<keyword evidence="10" id="KW-0325">Glycoprotein</keyword>
<name>A0A8J5KUB4_ZINOF</name>
<dbReference type="AlphaFoldDB" id="A0A8J5KUB4"/>
<evidence type="ECO:0000259" key="12">
    <source>
        <dbReference type="Pfam" id="PF08263"/>
    </source>
</evidence>
<dbReference type="SUPFAM" id="SSF52047">
    <property type="entry name" value="RNI-like"/>
    <property type="match status" value="1"/>
</dbReference>
<keyword evidence="14" id="KW-1185">Reference proteome</keyword>
<dbReference type="PRINTS" id="PR00019">
    <property type="entry name" value="LEURICHRPT"/>
</dbReference>
<dbReference type="Pfam" id="PF13855">
    <property type="entry name" value="LRR_8"/>
    <property type="match status" value="1"/>
</dbReference>